<evidence type="ECO:0008006" key="3">
    <source>
        <dbReference type="Google" id="ProtNLM"/>
    </source>
</evidence>
<evidence type="ECO:0000313" key="1">
    <source>
        <dbReference type="EMBL" id="WPR89366.1"/>
    </source>
</evidence>
<protein>
    <recommendedName>
        <fullName evidence="3">Tannase/feruloyl esterase family alpha/beta hydrolase</fullName>
    </recommendedName>
</protein>
<gene>
    <name evidence="1" type="ORF">SM116_16635</name>
</gene>
<reference evidence="1 2" key="1">
    <citation type="submission" date="2023-11" db="EMBL/GenBank/DDBJ databases">
        <title>Genome sequence of Microbacterium rhizosphaerae KACC 19337.</title>
        <authorList>
            <person name="Choi H."/>
            <person name="Kim S."/>
            <person name="Kim Y."/>
            <person name="Kwon S.-W."/>
            <person name="Heo J."/>
        </authorList>
    </citation>
    <scope>NUCLEOTIDE SEQUENCE [LARGE SCALE GENOMIC DNA]</scope>
    <source>
        <strain evidence="1 2">KACC 19337</strain>
    </source>
</reference>
<sequence length="608" mass="65227">MPDDENISQGQVGEEDKISFSIASGAYFVETNGGGSVAKGEFPPSPLISAYGANAAVAAYSRVVAQEVYGPHRAYGYLFGGSGGGFRTMGAAENTEGVWDGFVPYVIGSPMALPNVFSVRMHAQRILRDKLDDIADAMDVGGSGDPYATLTEEEAAAFREVTAMGFPTRAWFGHRGFGAHGYPAVRGPMTMVDPSYFEDFWKEPGYLGSDPESSVHRDRVVHTTSVTETLSTAELAELNLAELPHLQRQTSSGGGVDESFKQDSGGKRNVAAVRLAAAAPADTQSADLIIVSGPAEGTVVQLRLVKSDLAVLDIGNDPRVFDLLDAGVAVKIDNSTALAAQTYHRHQVPDDRTFAVWDQYRDNTGNPRFPQRSVVIGPLITQSASGQPQTGRFEGKMIVCASLLDREAFPWQASWYADRVREHLGPQTDDRFRLWFTDNAVHGDIADEGQPTRIVSYLGTLQAALRALSGWVEGGIDPARSTEHRVVDGQVLVLGSDQPGGVQPVALLTADGTEHAHPAVGEAVEIVLEATAQIGGLVSVKWDLDGDGVYESIDRLTGESIVRILRTARFDTPGVRFLTARITAQPDSDAATPFARLSNLARVRISVD</sequence>
<proteinExistence type="predicted"/>
<accession>A0ABZ0SJ14</accession>
<dbReference type="Proteomes" id="UP001323798">
    <property type="component" value="Chromosome"/>
</dbReference>
<organism evidence="1 2">
    <name type="scientific">Microbacterium rhizosphaerae</name>
    <dbReference type="NCBI Taxonomy" id="1678237"/>
    <lineage>
        <taxon>Bacteria</taxon>
        <taxon>Bacillati</taxon>
        <taxon>Actinomycetota</taxon>
        <taxon>Actinomycetes</taxon>
        <taxon>Micrococcales</taxon>
        <taxon>Microbacteriaceae</taxon>
        <taxon>Microbacterium</taxon>
    </lineage>
</organism>
<name>A0ABZ0SJ14_9MICO</name>
<evidence type="ECO:0000313" key="2">
    <source>
        <dbReference type="Proteomes" id="UP001323798"/>
    </source>
</evidence>
<dbReference type="RefSeq" id="WP_320942082.1">
    <property type="nucleotide sequence ID" value="NZ_BAABEU010000001.1"/>
</dbReference>
<dbReference type="EMBL" id="CP139368">
    <property type="protein sequence ID" value="WPR89366.1"/>
    <property type="molecule type" value="Genomic_DNA"/>
</dbReference>
<keyword evidence="2" id="KW-1185">Reference proteome</keyword>